<name>A0ABP8FVR9_9BACT</name>
<dbReference type="Proteomes" id="UP001501844">
    <property type="component" value="Unassembled WGS sequence"/>
</dbReference>
<dbReference type="PANTHER" id="PTHR11851:SF224">
    <property type="entry name" value="PROCESSING PROTEASE"/>
    <property type="match status" value="1"/>
</dbReference>
<reference evidence="3" key="1">
    <citation type="journal article" date="2019" name="Int. J. Syst. Evol. Microbiol.">
        <title>The Global Catalogue of Microorganisms (GCM) 10K type strain sequencing project: providing services to taxonomists for standard genome sequencing and annotation.</title>
        <authorList>
            <consortium name="The Broad Institute Genomics Platform"/>
            <consortium name="The Broad Institute Genome Sequencing Center for Infectious Disease"/>
            <person name="Wu L."/>
            <person name="Ma J."/>
        </authorList>
    </citation>
    <scope>NUCLEOTIDE SEQUENCE [LARGE SCALE GENOMIC DNA]</scope>
    <source>
        <strain evidence="3">JCM 17917</strain>
    </source>
</reference>
<dbReference type="PANTHER" id="PTHR11851">
    <property type="entry name" value="METALLOPROTEASE"/>
    <property type="match status" value="1"/>
</dbReference>
<dbReference type="InterPro" id="IPR050361">
    <property type="entry name" value="MPP/UQCRC_Complex"/>
</dbReference>
<feature type="domain" description="Peptidase M16 C-terminal" evidence="1">
    <location>
        <begin position="183"/>
        <end position="359"/>
    </location>
</feature>
<dbReference type="Gene3D" id="3.30.830.10">
    <property type="entry name" value="Metalloenzyme, LuxS/M16 peptidase-like"/>
    <property type="match status" value="2"/>
</dbReference>
<comment type="caution">
    <text evidence="2">The sequence shown here is derived from an EMBL/GenBank/DDBJ whole genome shotgun (WGS) entry which is preliminary data.</text>
</comment>
<dbReference type="InterPro" id="IPR007863">
    <property type="entry name" value="Peptidase_M16_C"/>
</dbReference>
<proteinExistence type="predicted"/>
<evidence type="ECO:0000313" key="2">
    <source>
        <dbReference type="EMBL" id="GAA4311981.1"/>
    </source>
</evidence>
<dbReference type="RefSeq" id="WP_345168111.1">
    <property type="nucleotide sequence ID" value="NZ_BAABGX010000003.1"/>
</dbReference>
<evidence type="ECO:0000313" key="3">
    <source>
        <dbReference type="Proteomes" id="UP001501844"/>
    </source>
</evidence>
<dbReference type="InterPro" id="IPR011249">
    <property type="entry name" value="Metalloenz_LuxS/M16"/>
</dbReference>
<evidence type="ECO:0000259" key="1">
    <source>
        <dbReference type="Pfam" id="PF05193"/>
    </source>
</evidence>
<sequence length="428" mass="47649">MSLNRTVAPGILDTADIPLLIPEVITTNSGTVIHIAHNTIQPIARVEFVFKAGKWFQPKPAIASLTAKMLLEGTITRTARQIAEMADFYGATLDVSHGFDRSTVTLYCLSKFLGDLIPLVLEVIQAPSFPEYELVLLKQRLNQALSVDKQKNGYLASEAYSVKLYGANHPYATFISEEEINAVTLQEVRAFHALHYHLHDCHIFLTGDISPSAKEQILQAVHHETVPPLKPNQAHKELSSKPVSTSLVRVTTKNTLQAALRVGNEVISPSHQDFPALYFTTHLLGGYFGSRLMKNIREDKGYTYGIYASLSTKEHSSTFTIGTEVKGDKTHETIAEIETELDRLKQEPVTEDEMHTVKKHLSGKFISDEATLFDQVDRYKSTVFLKLAPDHYHALVKSFLDMTPERVSATAAKYISKENLLYVVAGGN</sequence>
<dbReference type="Pfam" id="PF05193">
    <property type="entry name" value="Peptidase_M16_C"/>
    <property type="match status" value="1"/>
</dbReference>
<protein>
    <submittedName>
        <fullName evidence="2">Pitrilysin family protein</fullName>
    </submittedName>
</protein>
<dbReference type="EMBL" id="BAABGX010000003">
    <property type="protein sequence ID" value="GAA4311981.1"/>
    <property type="molecule type" value="Genomic_DNA"/>
</dbReference>
<gene>
    <name evidence="2" type="ORF">GCM10023183_30850</name>
</gene>
<dbReference type="SUPFAM" id="SSF63411">
    <property type="entry name" value="LuxS/MPP-like metallohydrolase"/>
    <property type="match status" value="2"/>
</dbReference>
<organism evidence="2 3">
    <name type="scientific">Nibribacter koreensis</name>
    <dbReference type="NCBI Taxonomy" id="1084519"/>
    <lineage>
        <taxon>Bacteria</taxon>
        <taxon>Pseudomonadati</taxon>
        <taxon>Bacteroidota</taxon>
        <taxon>Cytophagia</taxon>
        <taxon>Cytophagales</taxon>
        <taxon>Hymenobacteraceae</taxon>
        <taxon>Nibribacter</taxon>
    </lineage>
</organism>
<keyword evidence="3" id="KW-1185">Reference proteome</keyword>
<accession>A0ABP8FVR9</accession>